<dbReference type="AlphaFoldDB" id="A0A143QSR0"/>
<feature type="domain" description="HTH tetR-type" evidence="6">
    <location>
        <begin position="20"/>
        <end position="80"/>
    </location>
</feature>
<dbReference type="KEGG" id="rhs:A3Q41_04566"/>
<evidence type="ECO:0000313" key="7">
    <source>
        <dbReference type="EMBL" id="AMY25836.1"/>
    </source>
</evidence>
<reference evidence="7 8" key="1">
    <citation type="journal article" date="2016" name="Genome Announc.">
        <title>Complete Genome and Plasmid Sequences for Rhodococcus fascians D188 and Draft Sequences for Rhodococcus Isolates PBTS 1 and PBTS 2.</title>
        <authorList>
            <person name="Stamler R.A."/>
            <person name="Vereecke D."/>
            <person name="Zhang Y."/>
            <person name="Schilkey F."/>
            <person name="Devitt N."/>
            <person name="Randall J.J."/>
        </authorList>
    </citation>
    <scope>NUCLEOTIDE SEQUENCE [LARGE SCALE GENOMIC DNA]</scope>
    <source>
        <strain evidence="7 8">PBTS2</strain>
    </source>
</reference>
<dbReference type="PANTHER" id="PTHR47752">
    <property type="entry name" value="HTH-TYPE TRANSCRIPTIONAL REPRESSOR FABR"/>
    <property type="match status" value="1"/>
</dbReference>
<evidence type="ECO:0000256" key="1">
    <source>
        <dbReference type="ARBA" id="ARBA00023015"/>
    </source>
</evidence>
<keyword evidence="2 4" id="KW-0238">DNA-binding</keyword>
<evidence type="ECO:0000259" key="6">
    <source>
        <dbReference type="PROSITE" id="PS50977"/>
    </source>
</evidence>
<name>A0A143QSR0_RHOFA</name>
<reference evidence="8" key="2">
    <citation type="submission" date="2016-04" db="EMBL/GenBank/DDBJ databases">
        <title>Complete Genome and Plasmid Sequences for Rhodococcus fascians D188 and Draft Sequences for Rhodococcus spp. Isolates PBTS 1 and PBTS 2.</title>
        <authorList>
            <person name="Stamer R."/>
            <person name="Vereecke D."/>
            <person name="Zhang Y."/>
            <person name="Schilkey F."/>
            <person name="Devitt N."/>
            <person name="Randall J."/>
        </authorList>
    </citation>
    <scope>NUCLEOTIDE SEQUENCE [LARGE SCALE GENOMIC DNA]</scope>
    <source>
        <strain evidence="8">PBTS2</strain>
    </source>
</reference>
<sequence length="216" mass="24769">MPAHKLDAVTEPGTRAERKERTRQALIDGTLDLLRERSFASVSLREVARSAGIVPTAFYRHFASMEDLGVALVEDSMRMLRQMLRDARRNPSTKTATESFGILVRQVRSHEDQFRFLSRERYGGVTEVRRAFATELRLFVSELTIDLSRMPGLERWDVSDLEMTADLLVSTMLTAVVGLLEIDRPGSQNEKDLIERTEKQIRMIMLGMSKWEPRRA</sequence>
<dbReference type="InterPro" id="IPR009057">
    <property type="entry name" value="Homeodomain-like_sf"/>
</dbReference>
<dbReference type="Proteomes" id="UP000076038">
    <property type="component" value="Chromosome"/>
</dbReference>
<dbReference type="Gene3D" id="1.10.10.60">
    <property type="entry name" value="Homeodomain-like"/>
    <property type="match status" value="1"/>
</dbReference>
<dbReference type="Gene3D" id="1.10.357.10">
    <property type="entry name" value="Tetracycline Repressor, domain 2"/>
    <property type="match status" value="1"/>
</dbReference>
<evidence type="ECO:0000256" key="2">
    <source>
        <dbReference type="ARBA" id="ARBA00023125"/>
    </source>
</evidence>
<dbReference type="GO" id="GO:0003677">
    <property type="term" value="F:DNA binding"/>
    <property type="evidence" value="ECO:0007669"/>
    <property type="project" value="UniProtKB-UniRule"/>
</dbReference>
<protein>
    <submittedName>
        <fullName evidence="7">HTH-type transcriptional repressor FabR</fullName>
    </submittedName>
</protein>
<dbReference type="SUPFAM" id="SSF46689">
    <property type="entry name" value="Homeodomain-like"/>
    <property type="match status" value="1"/>
</dbReference>
<dbReference type="PROSITE" id="PS50977">
    <property type="entry name" value="HTH_TETR_2"/>
    <property type="match status" value="1"/>
</dbReference>
<dbReference type="InterPro" id="IPR001647">
    <property type="entry name" value="HTH_TetR"/>
</dbReference>
<keyword evidence="8" id="KW-1185">Reference proteome</keyword>
<dbReference type="InterPro" id="IPR050692">
    <property type="entry name" value="HTH_transcr_repressor_FabR"/>
</dbReference>
<evidence type="ECO:0000256" key="5">
    <source>
        <dbReference type="SAM" id="MobiDB-lite"/>
    </source>
</evidence>
<evidence type="ECO:0000256" key="3">
    <source>
        <dbReference type="ARBA" id="ARBA00023163"/>
    </source>
</evidence>
<evidence type="ECO:0000313" key="8">
    <source>
        <dbReference type="Proteomes" id="UP000076038"/>
    </source>
</evidence>
<proteinExistence type="predicted"/>
<keyword evidence="3" id="KW-0804">Transcription</keyword>
<dbReference type="EMBL" id="CP015220">
    <property type="protein sequence ID" value="AMY25836.1"/>
    <property type="molecule type" value="Genomic_DNA"/>
</dbReference>
<dbReference type="PANTHER" id="PTHR47752:SF1">
    <property type="entry name" value="HTH-TYPE TRANSCRIPTIONAL REPRESSOR FABR"/>
    <property type="match status" value="1"/>
</dbReference>
<dbReference type="Pfam" id="PF00440">
    <property type="entry name" value="TetR_N"/>
    <property type="match status" value="1"/>
</dbReference>
<evidence type="ECO:0000256" key="4">
    <source>
        <dbReference type="PROSITE-ProRule" id="PRU00335"/>
    </source>
</evidence>
<organism evidence="7 8">
    <name type="scientific">Rhodococcoides fascians</name>
    <name type="common">Rhodococcus fascians</name>
    <dbReference type="NCBI Taxonomy" id="1828"/>
    <lineage>
        <taxon>Bacteria</taxon>
        <taxon>Bacillati</taxon>
        <taxon>Actinomycetota</taxon>
        <taxon>Actinomycetes</taxon>
        <taxon>Mycobacteriales</taxon>
        <taxon>Nocardiaceae</taxon>
        <taxon>Rhodococcoides</taxon>
    </lineage>
</organism>
<dbReference type="PRINTS" id="PR00455">
    <property type="entry name" value="HTHTETR"/>
</dbReference>
<accession>A0A143QSR0</accession>
<feature type="DNA-binding region" description="H-T-H motif" evidence="4">
    <location>
        <begin position="43"/>
        <end position="62"/>
    </location>
</feature>
<dbReference type="PATRIC" id="fig|1653479.3.peg.4621"/>
<dbReference type="FunFam" id="1.10.10.60:FF:000034">
    <property type="entry name" value="HTH-type transcriptional repressor FabR"/>
    <property type="match status" value="1"/>
</dbReference>
<dbReference type="Pfam" id="PF21943">
    <property type="entry name" value="TetR_C_46"/>
    <property type="match status" value="1"/>
</dbReference>
<dbReference type="InterPro" id="IPR054129">
    <property type="entry name" value="DesT_TetR_C"/>
</dbReference>
<keyword evidence="1" id="KW-0805">Transcription regulation</keyword>
<feature type="region of interest" description="Disordered" evidence="5">
    <location>
        <begin position="1"/>
        <end position="20"/>
    </location>
</feature>
<gene>
    <name evidence="7" type="primary">fabR</name>
    <name evidence="7" type="ORF">A3Q41_04566</name>
</gene>